<evidence type="ECO:0000256" key="1">
    <source>
        <dbReference type="SAM" id="MobiDB-lite"/>
    </source>
</evidence>
<comment type="caution">
    <text evidence="2">The sequence shown here is derived from an EMBL/GenBank/DDBJ whole genome shotgun (WGS) entry which is preliminary data.</text>
</comment>
<sequence length="132" mass="14442">MAALSTSCGMTCTERKINSHSCSIRIRSVPSEFCSSRYGSPSQTFSMRDLLNAARQRKPPSGNGSSAMSLPTGSRRIQNNVSTGSRHGMNCKEYETIMGYLEDPEHLAEILGSGRKTKVLDSVEKTVSETEF</sequence>
<keyword evidence="3" id="KW-1185">Reference proteome</keyword>
<name>A0ABD3I2M1_9MARC</name>
<dbReference type="Proteomes" id="UP001633002">
    <property type="component" value="Unassembled WGS sequence"/>
</dbReference>
<evidence type="ECO:0000313" key="2">
    <source>
        <dbReference type="EMBL" id="KAL3697948.1"/>
    </source>
</evidence>
<organism evidence="2 3">
    <name type="scientific">Riccia sorocarpa</name>
    <dbReference type="NCBI Taxonomy" id="122646"/>
    <lineage>
        <taxon>Eukaryota</taxon>
        <taxon>Viridiplantae</taxon>
        <taxon>Streptophyta</taxon>
        <taxon>Embryophyta</taxon>
        <taxon>Marchantiophyta</taxon>
        <taxon>Marchantiopsida</taxon>
        <taxon>Marchantiidae</taxon>
        <taxon>Marchantiales</taxon>
        <taxon>Ricciaceae</taxon>
        <taxon>Riccia</taxon>
    </lineage>
</organism>
<feature type="region of interest" description="Disordered" evidence="1">
    <location>
        <begin position="53"/>
        <end position="88"/>
    </location>
</feature>
<evidence type="ECO:0000313" key="3">
    <source>
        <dbReference type="Proteomes" id="UP001633002"/>
    </source>
</evidence>
<dbReference type="AlphaFoldDB" id="A0ABD3I2M1"/>
<accession>A0ABD3I2M1</accession>
<feature type="compositionally biased region" description="Polar residues" evidence="1">
    <location>
        <begin position="62"/>
        <end position="85"/>
    </location>
</feature>
<dbReference type="EMBL" id="JBJQOH010000002">
    <property type="protein sequence ID" value="KAL3697948.1"/>
    <property type="molecule type" value="Genomic_DNA"/>
</dbReference>
<gene>
    <name evidence="2" type="ORF">R1sor_012024</name>
</gene>
<proteinExistence type="predicted"/>
<protein>
    <submittedName>
        <fullName evidence="2">Uncharacterized protein</fullName>
    </submittedName>
</protein>
<reference evidence="2 3" key="1">
    <citation type="submission" date="2024-09" db="EMBL/GenBank/DDBJ databases">
        <title>Chromosome-scale assembly of Riccia sorocarpa.</title>
        <authorList>
            <person name="Paukszto L."/>
        </authorList>
    </citation>
    <scope>NUCLEOTIDE SEQUENCE [LARGE SCALE GENOMIC DNA]</scope>
    <source>
        <strain evidence="2">LP-2024</strain>
        <tissue evidence="2">Aerial parts of the thallus</tissue>
    </source>
</reference>